<accession>A0ABU1VES3</accession>
<evidence type="ECO:0008006" key="3">
    <source>
        <dbReference type="Google" id="ProtNLM"/>
    </source>
</evidence>
<organism evidence="1 2">
    <name type="scientific">Hydrogenophaga laconesensis</name>
    <dbReference type="NCBI Taxonomy" id="1805971"/>
    <lineage>
        <taxon>Bacteria</taxon>
        <taxon>Pseudomonadati</taxon>
        <taxon>Pseudomonadota</taxon>
        <taxon>Betaproteobacteria</taxon>
        <taxon>Burkholderiales</taxon>
        <taxon>Comamonadaceae</taxon>
        <taxon>Hydrogenophaga</taxon>
    </lineage>
</organism>
<dbReference type="Proteomes" id="UP001265550">
    <property type="component" value="Unassembled WGS sequence"/>
</dbReference>
<evidence type="ECO:0000313" key="1">
    <source>
        <dbReference type="EMBL" id="MDR7095825.1"/>
    </source>
</evidence>
<evidence type="ECO:0000313" key="2">
    <source>
        <dbReference type="Proteomes" id="UP001265550"/>
    </source>
</evidence>
<gene>
    <name evidence="1" type="ORF">J2X09_003577</name>
</gene>
<keyword evidence="2" id="KW-1185">Reference proteome</keyword>
<sequence>MQTQVPATQTGRDSFRPNPGGAVCIALDENELAIRWGLSVKTLRRWRQEQLGPIYCKLGRRVTYLLHEIEAFERRVSRYSSFTRAYQ</sequence>
<dbReference type="GeneID" id="75275358"/>
<comment type="caution">
    <text evidence="1">The sequence shown here is derived from an EMBL/GenBank/DDBJ whole genome shotgun (WGS) entry which is preliminary data.</text>
</comment>
<reference evidence="1 2" key="1">
    <citation type="submission" date="2023-07" db="EMBL/GenBank/DDBJ databases">
        <title>Sorghum-associated microbial communities from plants grown in Nebraska, USA.</title>
        <authorList>
            <person name="Schachtman D."/>
        </authorList>
    </citation>
    <scope>NUCLEOTIDE SEQUENCE [LARGE SCALE GENOMIC DNA]</scope>
    <source>
        <strain evidence="1 2">BE240</strain>
    </source>
</reference>
<dbReference type="RefSeq" id="WP_012479850.1">
    <property type="nucleotide sequence ID" value="NZ_JAVDWE010000010.1"/>
</dbReference>
<proteinExistence type="predicted"/>
<dbReference type="InterPro" id="IPR009061">
    <property type="entry name" value="DNA-bd_dom_put_sf"/>
</dbReference>
<dbReference type="SUPFAM" id="SSF46955">
    <property type="entry name" value="Putative DNA-binding domain"/>
    <property type="match status" value="1"/>
</dbReference>
<name>A0ABU1VES3_9BURK</name>
<protein>
    <recommendedName>
        <fullName evidence="3">Helix-turn-helix domain-containing protein</fullName>
    </recommendedName>
</protein>
<dbReference type="EMBL" id="JAVDWE010000010">
    <property type="protein sequence ID" value="MDR7095825.1"/>
    <property type="molecule type" value="Genomic_DNA"/>
</dbReference>